<dbReference type="PRINTS" id="PR00722">
    <property type="entry name" value="CHYMOTRYPSIN"/>
</dbReference>
<dbReference type="FunFam" id="2.40.10.10:FF:000146">
    <property type="entry name" value="Serine protease 53"/>
    <property type="match status" value="1"/>
</dbReference>
<keyword evidence="2" id="KW-0964">Secreted</keyword>
<feature type="chain" id="PRO_5035481196" description="Peptidase S1 domain-containing protein" evidence="10">
    <location>
        <begin position="19"/>
        <end position="379"/>
    </location>
</feature>
<organism evidence="12 13">
    <name type="scientific">Brenthis ino</name>
    <name type="common">lesser marbled fritillary</name>
    <dbReference type="NCBI Taxonomy" id="405034"/>
    <lineage>
        <taxon>Eukaryota</taxon>
        <taxon>Metazoa</taxon>
        <taxon>Ecdysozoa</taxon>
        <taxon>Arthropoda</taxon>
        <taxon>Hexapoda</taxon>
        <taxon>Insecta</taxon>
        <taxon>Pterygota</taxon>
        <taxon>Neoptera</taxon>
        <taxon>Endopterygota</taxon>
        <taxon>Lepidoptera</taxon>
        <taxon>Glossata</taxon>
        <taxon>Ditrysia</taxon>
        <taxon>Papilionoidea</taxon>
        <taxon>Nymphalidae</taxon>
        <taxon>Heliconiinae</taxon>
        <taxon>Argynnini</taxon>
        <taxon>Brenthis</taxon>
    </lineage>
</organism>
<evidence type="ECO:0000256" key="9">
    <source>
        <dbReference type="ARBA" id="ARBA00024195"/>
    </source>
</evidence>
<keyword evidence="8" id="KW-1015">Disulfide bond</keyword>
<keyword evidence="4 10" id="KW-0732">Signal</keyword>
<keyword evidence="3" id="KW-0645">Protease</keyword>
<keyword evidence="5" id="KW-0378">Hydrolase</keyword>
<evidence type="ECO:0000256" key="6">
    <source>
        <dbReference type="ARBA" id="ARBA00022825"/>
    </source>
</evidence>
<dbReference type="InterPro" id="IPR001254">
    <property type="entry name" value="Trypsin_dom"/>
</dbReference>
<dbReference type="InterPro" id="IPR043504">
    <property type="entry name" value="Peptidase_S1_PA_chymotrypsin"/>
</dbReference>
<evidence type="ECO:0000259" key="11">
    <source>
        <dbReference type="SMART" id="SM00020"/>
    </source>
</evidence>
<evidence type="ECO:0000313" key="12">
    <source>
        <dbReference type="EMBL" id="CAH0728249.1"/>
    </source>
</evidence>
<dbReference type="Gene3D" id="2.40.10.10">
    <property type="entry name" value="Trypsin-like serine proteases"/>
    <property type="match status" value="2"/>
</dbReference>
<keyword evidence="7" id="KW-0865">Zymogen</keyword>
<feature type="non-terminal residue" evidence="12">
    <location>
        <position position="379"/>
    </location>
</feature>
<name>A0A8J9YEW6_9NEOP</name>
<dbReference type="EMBL" id="OV170227">
    <property type="protein sequence ID" value="CAH0728249.1"/>
    <property type="molecule type" value="Genomic_DNA"/>
</dbReference>
<dbReference type="Proteomes" id="UP000838878">
    <property type="component" value="Chromosome 7"/>
</dbReference>
<feature type="domain" description="Peptidase S1" evidence="11">
    <location>
        <begin position="121"/>
        <end position="373"/>
    </location>
</feature>
<keyword evidence="6" id="KW-0720">Serine protease</keyword>
<dbReference type="GO" id="GO:0006508">
    <property type="term" value="P:proteolysis"/>
    <property type="evidence" value="ECO:0007669"/>
    <property type="project" value="UniProtKB-KW"/>
</dbReference>
<feature type="signal peptide" evidence="10">
    <location>
        <begin position="1"/>
        <end position="18"/>
    </location>
</feature>
<protein>
    <recommendedName>
        <fullName evidence="11">Peptidase S1 domain-containing protein</fullName>
    </recommendedName>
</protein>
<proteinExistence type="inferred from homology"/>
<dbReference type="InterPro" id="IPR051487">
    <property type="entry name" value="Ser/Thr_Proteases_Immune/Dev"/>
</dbReference>
<dbReference type="SUPFAM" id="SSF50494">
    <property type="entry name" value="Trypsin-like serine proteases"/>
    <property type="match status" value="1"/>
</dbReference>
<dbReference type="PROSITE" id="PS00134">
    <property type="entry name" value="TRYPSIN_HIS"/>
    <property type="match status" value="1"/>
</dbReference>
<dbReference type="InterPro" id="IPR018114">
    <property type="entry name" value="TRYPSIN_HIS"/>
</dbReference>
<dbReference type="OrthoDB" id="547031at2759"/>
<evidence type="ECO:0000256" key="8">
    <source>
        <dbReference type="ARBA" id="ARBA00023157"/>
    </source>
</evidence>
<dbReference type="GO" id="GO:0004252">
    <property type="term" value="F:serine-type endopeptidase activity"/>
    <property type="evidence" value="ECO:0007669"/>
    <property type="project" value="InterPro"/>
</dbReference>
<evidence type="ECO:0000256" key="4">
    <source>
        <dbReference type="ARBA" id="ARBA00022729"/>
    </source>
</evidence>
<dbReference type="PROSITE" id="PS00135">
    <property type="entry name" value="TRYPSIN_SER"/>
    <property type="match status" value="1"/>
</dbReference>
<dbReference type="GO" id="GO:0005576">
    <property type="term" value="C:extracellular region"/>
    <property type="evidence" value="ECO:0007669"/>
    <property type="project" value="UniProtKB-SubCell"/>
</dbReference>
<dbReference type="InterPro" id="IPR033116">
    <property type="entry name" value="TRYPSIN_SER"/>
</dbReference>
<evidence type="ECO:0000256" key="2">
    <source>
        <dbReference type="ARBA" id="ARBA00022525"/>
    </source>
</evidence>
<dbReference type="Pfam" id="PF00089">
    <property type="entry name" value="Trypsin"/>
    <property type="match status" value="1"/>
</dbReference>
<keyword evidence="13" id="KW-1185">Reference proteome</keyword>
<comment type="subcellular location">
    <subcellularLocation>
        <location evidence="1">Secreted</location>
    </subcellularLocation>
</comment>
<dbReference type="AlphaFoldDB" id="A0A8J9YEW6"/>
<dbReference type="InterPro" id="IPR009003">
    <property type="entry name" value="Peptidase_S1_PA"/>
</dbReference>
<dbReference type="PANTHER" id="PTHR24256">
    <property type="entry name" value="TRYPTASE-RELATED"/>
    <property type="match status" value="1"/>
</dbReference>
<reference evidence="12" key="1">
    <citation type="submission" date="2021-12" db="EMBL/GenBank/DDBJ databases">
        <authorList>
            <person name="Martin H S."/>
        </authorList>
    </citation>
    <scope>NUCLEOTIDE SEQUENCE</scope>
</reference>
<sequence>MLVVKLIVCLLILYKCGCSLVIKSCSDCKLIRQCPNVKNIPKEKITEKLTNSFCGRTIDNGKRAIKICCSDFAVPENLKLFSRLLPELQIIDDTNYDTNNIDNHTNIKLLPGNCGQKLDDRIVGGNETAIYEFPWMALIYHKDNNGHVILDCGGSVISSRYILTAAHCVFDKTITGVRVGDFNIRKQTYCQGVYPNYVCQSKPQELRVEKSIVHKEYGKHPNLINDIALLRVNKSIDFSLKNAKPICLPVWKEIRNINLSGKASIVAGWGLMDGGKRSDILQKVTIPIMPETECVNYFERDLNPKQSSHKSFCAGETGKDACNGDSGGPLMIFDEYKDNYRIIQYGIVSYGSKMCGYEAPGVYTDVSKYMKWILDNIEE</sequence>
<evidence type="ECO:0000256" key="10">
    <source>
        <dbReference type="SAM" id="SignalP"/>
    </source>
</evidence>
<evidence type="ECO:0000256" key="7">
    <source>
        <dbReference type="ARBA" id="ARBA00023145"/>
    </source>
</evidence>
<evidence type="ECO:0000256" key="5">
    <source>
        <dbReference type="ARBA" id="ARBA00022801"/>
    </source>
</evidence>
<evidence type="ECO:0000256" key="3">
    <source>
        <dbReference type="ARBA" id="ARBA00022670"/>
    </source>
</evidence>
<gene>
    <name evidence="12" type="ORF">BINO364_LOCUS13492</name>
</gene>
<evidence type="ECO:0000313" key="13">
    <source>
        <dbReference type="Proteomes" id="UP000838878"/>
    </source>
</evidence>
<dbReference type="SMART" id="SM00020">
    <property type="entry name" value="Tryp_SPc"/>
    <property type="match status" value="1"/>
</dbReference>
<accession>A0A8J9YEW6</accession>
<dbReference type="CDD" id="cd00190">
    <property type="entry name" value="Tryp_SPc"/>
    <property type="match status" value="1"/>
</dbReference>
<dbReference type="InterPro" id="IPR001314">
    <property type="entry name" value="Peptidase_S1A"/>
</dbReference>
<comment type="similarity">
    <text evidence="9">Belongs to the peptidase S1 family. CLIP subfamily.</text>
</comment>
<evidence type="ECO:0000256" key="1">
    <source>
        <dbReference type="ARBA" id="ARBA00004613"/>
    </source>
</evidence>